<dbReference type="OrthoDB" id="9810929at2"/>
<organism evidence="2 3">
    <name type="scientific">Paraclostridium benzoelyticum</name>
    <dbReference type="NCBI Taxonomy" id="1629550"/>
    <lineage>
        <taxon>Bacteria</taxon>
        <taxon>Bacillati</taxon>
        <taxon>Bacillota</taxon>
        <taxon>Clostridia</taxon>
        <taxon>Peptostreptococcales</taxon>
        <taxon>Peptostreptococcaceae</taxon>
        <taxon>Paraclostridium</taxon>
    </lineage>
</organism>
<dbReference type="AlphaFoldDB" id="A0A0M3DIJ8"/>
<gene>
    <name evidence="2" type="ORF">VN21_04575</name>
</gene>
<evidence type="ECO:0000313" key="2">
    <source>
        <dbReference type="EMBL" id="KKY02173.1"/>
    </source>
</evidence>
<name>A0A0M3DIJ8_9FIRM</name>
<feature type="non-terminal residue" evidence="2">
    <location>
        <position position="1"/>
    </location>
</feature>
<evidence type="ECO:0000313" key="3">
    <source>
        <dbReference type="Proteomes" id="UP000034407"/>
    </source>
</evidence>
<dbReference type="RefSeq" id="WP_046822257.1">
    <property type="nucleotide sequence ID" value="NZ_LBBT01000106.1"/>
</dbReference>
<dbReference type="CDD" id="cd03801">
    <property type="entry name" value="GT4_PimA-like"/>
    <property type="match status" value="1"/>
</dbReference>
<dbReference type="InterPro" id="IPR050194">
    <property type="entry name" value="Glycosyltransferase_grp1"/>
</dbReference>
<dbReference type="PATRIC" id="fig|1629550.3.peg.388"/>
<dbReference type="PANTHER" id="PTHR45947:SF3">
    <property type="entry name" value="SULFOQUINOVOSYL TRANSFERASE SQD2"/>
    <property type="match status" value="1"/>
</dbReference>
<sequence length="190" mass="22057">YNKKIKKNKQYIGYVGRIEVEKGWEVFLDCIKLLKENNEINNKNVIIVGNGKDSEKLNLKIKEYKLEDIIERKPLVSQNELNNLYNEMKIFCFPTYRESLGLVAIEAMACGVPVIGSDINPLKEYINHGENGYLFKCGDHMDLYTQISNCLKIGKEKEIRLSKNAMRTSQEYETLKVEAKLKVIFENLIR</sequence>
<feature type="domain" description="Glycosyl transferase family 1" evidence="1">
    <location>
        <begin position="4"/>
        <end position="165"/>
    </location>
</feature>
<reference evidence="2 3" key="1">
    <citation type="submission" date="2015-04" db="EMBL/GenBank/DDBJ databases">
        <title>Microcin producing Clostridium sp. JC272T.</title>
        <authorList>
            <person name="Jyothsna T."/>
            <person name="Sasikala C."/>
            <person name="Ramana C."/>
        </authorList>
    </citation>
    <scope>NUCLEOTIDE SEQUENCE [LARGE SCALE GENOMIC DNA]</scope>
    <source>
        <strain evidence="2 3">JC272</strain>
    </source>
</reference>
<dbReference type="GO" id="GO:0016757">
    <property type="term" value="F:glycosyltransferase activity"/>
    <property type="evidence" value="ECO:0007669"/>
    <property type="project" value="InterPro"/>
</dbReference>
<accession>A0A0M3DIJ8</accession>
<protein>
    <recommendedName>
        <fullName evidence="1">Glycosyl transferase family 1 domain-containing protein</fullName>
    </recommendedName>
</protein>
<dbReference type="SUPFAM" id="SSF53756">
    <property type="entry name" value="UDP-Glycosyltransferase/glycogen phosphorylase"/>
    <property type="match status" value="1"/>
</dbReference>
<dbReference type="InterPro" id="IPR001296">
    <property type="entry name" value="Glyco_trans_1"/>
</dbReference>
<comment type="caution">
    <text evidence="2">The sequence shown here is derived from an EMBL/GenBank/DDBJ whole genome shotgun (WGS) entry which is preliminary data.</text>
</comment>
<dbReference type="Gene3D" id="3.40.50.2000">
    <property type="entry name" value="Glycogen Phosphorylase B"/>
    <property type="match status" value="1"/>
</dbReference>
<dbReference type="EMBL" id="LBBT01000106">
    <property type="protein sequence ID" value="KKY02173.1"/>
    <property type="molecule type" value="Genomic_DNA"/>
</dbReference>
<dbReference type="Pfam" id="PF00534">
    <property type="entry name" value="Glycos_transf_1"/>
    <property type="match status" value="1"/>
</dbReference>
<dbReference type="PANTHER" id="PTHR45947">
    <property type="entry name" value="SULFOQUINOVOSYL TRANSFERASE SQD2"/>
    <property type="match status" value="1"/>
</dbReference>
<evidence type="ECO:0000259" key="1">
    <source>
        <dbReference type="Pfam" id="PF00534"/>
    </source>
</evidence>
<dbReference type="Proteomes" id="UP000034407">
    <property type="component" value="Unassembled WGS sequence"/>
</dbReference>
<proteinExistence type="predicted"/>
<keyword evidence="3" id="KW-1185">Reference proteome</keyword>